<proteinExistence type="predicted"/>
<dbReference type="InterPro" id="IPR011067">
    <property type="entry name" value="Plasmid_toxin/cell-grow_inhib"/>
</dbReference>
<keyword evidence="1" id="KW-0614">Plasmid</keyword>
<dbReference type="SUPFAM" id="SSF50118">
    <property type="entry name" value="Cell growth inhibitor/plasmid maintenance toxic component"/>
    <property type="match status" value="1"/>
</dbReference>
<accession>A0A2S1FIC3</accession>
<name>A0A2S1FIC3_9BURK</name>
<protein>
    <submittedName>
        <fullName evidence="1">Toxin, PemK superfamily</fullName>
    </submittedName>
</protein>
<dbReference type="Gene3D" id="2.30.30.110">
    <property type="match status" value="1"/>
</dbReference>
<geneLocation type="plasmid" evidence="1">
    <name>pH8NP1</name>
</geneLocation>
<sequence length="140" mass="15976">MAIHYHPEQGTILVCDFTGFIIPEMTKRRPVVVVSPRLRRRSGLCTVVPLSTTDPNPVEPYHYRLHTIPPLPSPYDKPAHWVKTDMVYTVSFERLFLMRSGMGADGKRIYDQRVIDKADMLKIQAALLHGIGLTNLTDYL</sequence>
<dbReference type="Pfam" id="PF02452">
    <property type="entry name" value="PemK_toxin"/>
    <property type="match status" value="1"/>
</dbReference>
<dbReference type="RefSeq" id="WP_181374949.1">
    <property type="nucleotide sequence ID" value="NZ_MG869621.1"/>
</dbReference>
<dbReference type="AlphaFoldDB" id="A0A2S1FIC3"/>
<dbReference type="EMBL" id="MG869621">
    <property type="protein sequence ID" value="AWD72274.1"/>
    <property type="molecule type" value="Genomic_DNA"/>
</dbReference>
<reference evidence="1" key="1">
    <citation type="submission" date="2018-01" db="EMBL/GenBank/DDBJ databases">
        <title>Plasmids of psychrophilic Polaromonas spp. isolated from Arctic and Antarctic glaciers.</title>
        <authorList>
            <person name="Dziewit L."/>
            <person name="Ciok A."/>
        </authorList>
    </citation>
    <scope>NUCLEOTIDE SEQUENCE</scope>
    <source>
        <plasmid evidence="1">pH8NP1</plasmid>
    </source>
</reference>
<dbReference type="GO" id="GO:0003677">
    <property type="term" value="F:DNA binding"/>
    <property type="evidence" value="ECO:0007669"/>
    <property type="project" value="InterPro"/>
</dbReference>
<organism evidence="1">
    <name type="scientific">Polaromonas sp. H8N</name>
    <dbReference type="NCBI Taxonomy" id="1840297"/>
    <lineage>
        <taxon>Bacteria</taxon>
        <taxon>Pseudomonadati</taxon>
        <taxon>Pseudomonadota</taxon>
        <taxon>Betaproteobacteria</taxon>
        <taxon>Burkholderiales</taxon>
        <taxon>Comamonadaceae</taxon>
        <taxon>Polaromonas</taxon>
    </lineage>
</organism>
<gene>
    <name evidence="1" type="ORF">pH8NP1_p013</name>
</gene>
<evidence type="ECO:0000313" key="1">
    <source>
        <dbReference type="EMBL" id="AWD72274.1"/>
    </source>
</evidence>
<dbReference type="InterPro" id="IPR003477">
    <property type="entry name" value="PemK-like"/>
</dbReference>